<dbReference type="SUPFAM" id="SSF53335">
    <property type="entry name" value="S-adenosyl-L-methionine-dependent methyltransferases"/>
    <property type="match status" value="1"/>
</dbReference>
<dbReference type="Proteomes" id="UP000094569">
    <property type="component" value="Unassembled WGS sequence"/>
</dbReference>
<dbReference type="GO" id="GO:0003677">
    <property type="term" value="F:DNA binding"/>
    <property type="evidence" value="ECO:0007669"/>
    <property type="project" value="TreeGrafter"/>
</dbReference>
<proteinExistence type="inferred from homology"/>
<dbReference type="EMBL" id="JXNT01000003">
    <property type="protein sequence ID" value="ODM20302.1"/>
    <property type="molecule type" value="Genomic_DNA"/>
</dbReference>
<evidence type="ECO:0000256" key="3">
    <source>
        <dbReference type="ARBA" id="ARBA00022679"/>
    </source>
</evidence>
<dbReference type="PRINTS" id="PR00105">
    <property type="entry name" value="C5METTRFRASE"/>
</dbReference>
<dbReference type="PANTHER" id="PTHR10629">
    <property type="entry name" value="CYTOSINE-SPECIFIC METHYLTRANSFERASE"/>
    <property type="match status" value="1"/>
</dbReference>
<comment type="similarity">
    <text evidence="5 6">Belongs to the class I-like SAM-binding methyltransferase superfamily. C5-methyltransferase family.</text>
</comment>
<dbReference type="AlphaFoldDB" id="A0A1E3BH55"/>
<keyword evidence="4 5" id="KW-0949">S-adenosyl-L-methionine</keyword>
<comment type="caution">
    <text evidence="7">The sequence shown here is derived from an EMBL/GenBank/DDBJ whole genome shotgun (WGS) entry which is preliminary data.</text>
</comment>
<dbReference type="PANTHER" id="PTHR10629:SF52">
    <property type="entry name" value="DNA (CYTOSINE-5)-METHYLTRANSFERASE 1"/>
    <property type="match status" value="1"/>
</dbReference>
<evidence type="ECO:0000256" key="5">
    <source>
        <dbReference type="PROSITE-ProRule" id="PRU01016"/>
    </source>
</evidence>
<dbReference type="VEuPathDB" id="FungiDB:SI65_03355"/>
<keyword evidence="3 5" id="KW-0808">Transferase</keyword>
<evidence type="ECO:0000256" key="1">
    <source>
        <dbReference type="ARBA" id="ARBA00011975"/>
    </source>
</evidence>
<evidence type="ECO:0000313" key="7">
    <source>
        <dbReference type="EMBL" id="ODM20302.1"/>
    </source>
</evidence>
<sequence length="606" mass="67806">MGHNCLNRRSEPVIEPIIIDDYDSDSSGTIDNDPDARYFLDVDEQSGTAGRRAAAPALFLSLESGADVVDLTDGPQCFNEGDYLTDECFQRLVCSWQEPAATVAPRSPSREPERRVISEACMDGILYRPGQSVELHDESYLHIKTVVEHSTGSVFLRGRRLIPTATHPDTCIPKWQNELVWMVDEVEEVPLEIVKQFVTVIFTNWCKFEREKQYKSKLFCRLKETKKANATAVEYLSFEDADPNHRFHPRLLRQNWRGETRLFGEADNVGNDAIDLDPPEPVIDLTDSNTRRYTFGDGFCGAGGVSAGASQAGFNIKWAFDKSSHAASTYRLNFPTAMCEESDIFSFLTNDADFVRVDVSHGSPPCQTFSPAHTIECANDDANSACIFSCADLIKKAKPRVHTMEETCGLFERHKEVFFRVIQDFVELGYSVRYGVLNCMDYGVPQSRRRLIIVASGPGEALPQFPKATHGLPGSGLKGFETINSIISRIPPGALDHDVQAALDRGLRNGIRLPFDPNQPARTVTCGGGELNYHPSGRRGFTNREFACLQTFPMRYCFGPREIRKQIGNAVPPILARAIYREILRSLRKTDQKEKEMAVGEIVLDD</sequence>
<dbReference type="PROSITE" id="PS51679">
    <property type="entry name" value="SAM_MT_C5"/>
    <property type="match status" value="1"/>
</dbReference>
<dbReference type="GO" id="GO:0005634">
    <property type="term" value="C:nucleus"/>
    <property type="evidence" value="ECO:0007669"/>
    <property type="project" value="TreeGrafter"/>
</dbReference>
<dbReference type="Gene3D" id="3.40.50.150">
    <property type="entry name" value="Vaccinia Virus protein VP39"/>
    <property type="match status" value="1"/>
</dbReference>
<dbReference type="Pfam" id="PF00145">
    <property type="entry name" value="DNA_methylase"/>
    <property type="match status" value="2"/>
</dbReference>
<dbReference type="GO" id="GO:0044027">
    <property type="term" value="P:negative regulation of gene expression via chromosomal CpG island methylation"/>
    <property type="evidence" value="ECO:0007669"/>
    <property type="project" value="TreeGrafter"/>
</dbReference>
<dbReference type="EC" id="2.1.1.37" evidence="1"/>
<keyword evidence="2 5" id="KW-0489">Methyltransferase</keyword>
<dbReference type="NCBIfam" id="TIGR00675">
    <property type="entry name" value="dcm"/>
    <property type="match status" value="1"/>
</dbReference>
<organism evidence="7 8">
    <name type="scientific">Aspergillus cristatus</name>
    <name type="common">Chinese Fuzhuan brick tea-fermentation fungus</name>
    <name type="synonym">Eurotium cristatum</name>
    <dbReference type="NCBI Taxonomy" id="573508"/>
    <lineage>
        <taxon>Eukaryota</taxon>
        <taxon>Fungi</taxon>
        <taxon>Dikarya</taxon>
        <taxon>Ascomycota</taxon>
        <taxon>Pezizomycotina</taxon>
        <taxon>Eurotiomycetes</taxon>
        <taxon>Eurotiomycetidae</taxon>
        <taxon>Eurotiales</taxon>
        <taxon>Aspergillaceae</taxon>
        <taxon>Aspergillus</taxon>
        <taxon>Aspergillus subgen. Aspergillus</taxon>
    </lineage>
</organism>
<dbReference type="PROSITE" id="PS00095">
    <property type="entry name" value="C5_MTASE_2"/>
    <property type="match status" value="1"/>
</dbReference>
<reference evidence="7 8" key="1">
    <citation type="journal article" date="2016" name="BMC Genomics">
        <title>Comparative genomic and transcriptomic analyses of the Fuzhuan brick tea-fermentation fungus Aspergillus cristatus.</title>
        <authorList>
            <person name="Ge Y."/>
            <person name="Wang Y."/>
            <person name="Liu Y."/>
            <person name="Tan Y."/>
            <person name="Ren X."/>
            <person name="Zhang X."/>
            <person name="Hyde K.D."/>
            <person name="Liu Y."/>
            <person name="Liu Z."/>
        </authorList>
    </citation>
    <scope>NUCLEOTIDE SEQUENCE [LARGE SCALE GENOMIC DNA]</scope>
    <source>
        <strain evidence="7 8">GZAAS20.1005</strain>
    </source>
</reference>
<evidence type="ECO:0000256" key="4">
    <source>
        <dbReference type="ARBA" id="ARBA00022691"/>
    </source>
</evidence>
<evidence type="ECO:0000256" key="2">
    <source>
        <dbReference type="ARBA" id="ARBA00022603"/>
    </source>
</evidence>
<dbReference type="GO" id="GO:0032259">
    <property type="term" value="P:methylation"/>
    <property type="evidence" value="ECO:0007669"/>
    <property type="project" value="UniProtKB-KW"/>
</dbReference>
<protein>
    <recommendedName>
        <fullName evidence="1">DNA (cytosine-5-)-methyltransferase</fullName>
        <ecNumber evidence="1">2.1.1.37</ecNumber>
    </recommendedName>
</protein>
<dbReference type="OrthoDB" id="414133at2759"/>
<dbReference type="Gene3D" id="3.90.120.10">
    <property type="entry name" value="DNA Methylase, subunit A, domain 2"/>
    <property type="match status" value="1"/>
</dbReference>
<gene>
    <name evidence="7" type="ORF">SI65_03355</name>
</gene>
<dbReference type="InterPro" id="IPR031303">
    <property type="entry name" value="C5_meth_CS"/>
</dbReference>
<feature type="active site" evidence="5">
    <location>
        <position position="366"/>
    </location>
</feature>
<dbReference type="GO" id="GO:0003886">
    <property type="term" value="F:DNA (cytosine-5-)-methyltransferase activity"/>
    <property type="evidence" value="ECO:0007669"/>
    <property type="project" value="UniProtKB-EC"/>
</dbReference>
<evidence type="ECO:0000313" key="8">
    <source>
        <dbReference type="Proteomes" id="UP000094569"/>
    </source>
</evidence>
<keyword evidence="8" id="KW-1185">Reference proteome</keyword>
<accession>A0A1E3BH55</accession>
<evidence type="ECO:0000256" key="6">
    <source>
        <dbReference type="RuleBase" id="RU000416"/>
    </source>
</evidence>
<dbReference type="InterPro" id="IPR029063">
    <property type="entry name" value="SAM-dependent_MTases_sf"/>
</dbReference>
<name>A0A1E3BH55_ASPCR</name>
<dbReference type="InterPro" id="IPR050390">
    <property type="entry name" value="C5-Methyltransferase"/>
</dbReference>
<dbReference type="InterPro" id="IPR001525">
    <property type="entry name" value="C5_MeTfrase"/>
</dbReference>
<dbReference type="STRING" id="573508.A0A1E3BH55"/>